<protein>
    <submittedName>
        <fullName evidence="1">Uncharacterized protein</fullName>
    </submittedName>
</protein>
<gene>
    <name evidence="1" type="ORF">PFISCL1PPCAC_24461</name>
</gene>
<comment type="caution">
    <text evidence="1">The sequence shown here is derived from an EMBL/GenBank/DDBJ whole genome shotgun (WGS) entry which is preliminary data.</text>
</comment>
<name>A0AAV5WR40_9BILA</name>
<accession>A0AAV5WR40</accession>
<keyword evidence="2" id="KW-1185">Reference proteome</keyword>
<proteinExistence type="predicted"/>
<sequence>MPQNKKSECIRGTYKDILYPYSIHIFFKADSIQYLSTGWAGRAQSRLMVCRLVRDCCSTSDAHATVAEILAVSVVLRDNLAEDVQLFGGDLNGMGENSPDDGFGIGRSGERSLVGDEILLTKGREERSNMEVLGHFCFLSSLSGRSNRIDEGLVLVVLLTLLDEHSDHSQSIVLSESIREAAVGGVVEDEVHLSTEWFSIESVLGSTASILTPMGVELLQFEGCRKMTGGEERSAVVSYLYLPSTGRARNRLAISHYVVDLH</sequence>
<evidence type="ECO:0000313" key="1">
    <source>
        <dbReference type="EMBL" id="GMT33164.1"/>
    </source>
</evidence>
<reference evidence="1" key="1">
    <citation type="submission" date="2023-10" db="EMBL/GenBank/DDBJ databases">
        <title>Genome assembly of Pristionchus species.</title>
        <authorList>
            <person name="Yoshida K."/>
            <person name="Sommer R.J."/>
        </authorList>
    </citation>
    <scope>NUCLEOTIDE SEQUENCE</scope>
    <source>
        <strain evidence="1">RS5133</strain>
    </source>
</reference>
<evidence type="ECO:0000313" key="2">
    <source>
        <dbReference type="Proteomes" id="UP001432322"/>
    </source>
</evidence>
<dbReference type="AlphaFoldDB" id="A0AAV5WR40"/>
<dbReference type="EMBL" id="BTSY01000006">
    <property type="protein sequence ID" value="GMT33164.1"/>
    <property type="molecule type" value="Genomic_DNA"/>
</dbReference>
<dbReference type="Proteomes" id="UP001432322">
    <property type="component" value="Unassembled WGS sequence"/>
</dbReference>
<organism evidence="1 2">
    <name type="scientific">Pristionchus fissidentatus</name>
    <dbReference type="NCBI Taxonomy" id="1538716"/>
    <lineage>
        <taxon>Eukaryota</taxon>
        <taxon>Metazoa</taxon>
        <taxon>Ecdysozoa</taxon>
        <taxon>Nematoda</taxon>
        <taxon>Chromadorea</taxon>
        <taxon>Rhabditida</taxon>
        <taxon>Rhabditina</taxon>
        <taxon>Diplogasteromorpha</taxon>
        <taxon>Diplogasteroidea</taxon>
        <taxon>Neodiplogasteridae</taxon>
        <taxon>Pristionchus</taxon>
    </lineage>
</organism>